<dbReference type="Gene3D" id="1.20.1560.10">
    <property type="entry name" value="ABC transporter type 1, transmembrane domain"/>
    <property type="match status" value="2"/>
</dbReference>
<dbReference type="SMART" id="SM00382">
    <property type="entry name" value="AAA"/>
    <property type="match status" value="2"/>
</dbReference>
<dbReference type="Pfam" id="PF00664">
    <property type="entry name" value="ABC_membrane"/>
    <property type="match status" value="2"/>
</dbReference>
<evidence type="ECO:0000256" key="6">
    <source>
        <dbReference type="ARBA" id="ARBA00022840"/>
    </source>
</evidence>
<dbReference type="SUPFAM" id="SSF90123">
    <property type="entry name" value="ABC transporter transmembrane region"/>
    <property type="match status" value="2"/>
</dbReference>
<dbReference type="FunFam" id="1.20.1560.10:FF:000013">
    <property type="entry name" value="ABC transporter C family member 2"/>
    <property type="match status" value="1"/>
</dbReference>
<dbReference type="PROSITE" id="PS50893">
    <property type="entry name" value="ABC_TRANSPORTER_2"/>
    <property type="match status" value="2"/>
</dbReference>
<dbReference type="PANTHER" id="PTHR24223">
    <property type="entry name" value="ATP-BINDING CASSETTE SUB-FAMILY C"/>
    <property type="match status" value="1"/>
</dbReference>
<organism evidence="12 13">
    <name type="scientific">Crepidotus variabilis</name>
    <dbReference type="NCBI Taxonomy" id="179855"/>
    <lineage>
        <taxon>Eukaryota</taxon>
        <taxon>Fungi</taxon>
        <taxon>Dikarya</taxon>
        <taxon>Basidiomycota</taxon>
        <taxon>Agaricomycotina</taxon>
        <taxon>Agaricomycetes</taxon>
        <taxon>Agaricomycetidae</taxon>
        <taxon>Agaricales</taxon>
        <taxon>Agaricineae</taxon>
        <taxon>Crepidotaceae</taxon>
        <taxon>Crepidotus</taxon>
    </lineage>
</organism>
<dbReference type="PROSITE" id="PS50929">
    <property type="entry name" value="ABC_TM1F"/>
    <property type="match status" value="2"/>
</dbReference>
<evidence type="ECO:0000256" key="1">
    <source>
        <dbReference type="ARBA" id="ARBA00004141"/>
    </source>
</evidence>
<sequence length="1517" mass="169014">MLLSAWMPPANIVLPTEALWTYNSALWPTLFVVVAAAADTKHILPSSIYAQKAWRAASSPFRNFMKQEDLLDPIGPPVLVSQLKVRAMIVTAGLQCFGWVGHTVYEIYETDTVHLLQAGLLAFCWLYVALKLIIMPPKTPPYLLMSFAAVQALQSLWSTSVEVGSGHYWALVLNMLAMFLPVLFTWVAGTLPMKAFIPSTNTAGRNELPSAKLTCPEDTVNFWSWNGFTFVQPILDLASVRRLDDTDVWALSPYFGHKNIFTKFLAYRTAYPNHSLLRFLISSNSLDLFLDVALELWSAIVGFVPAYSLQKILTALASDDPTAASTAYRWAFITFVANLSFAQVDLYQRWHTRRCYERTRGQMFCLLHYKSLRRQQVGGATNKDGEPGAADLGKIVNLMQGDTYAVAQRFWEFSGICTSPVRFIIALAFLYQVLGWSGLSGVGVVLVAFSLNYPLAQYDISVTRQMWKAKDARMNTVNELLQNIRFLKFYGWEYSWARKAQTARERELGWRVKRNIVDVAISFIWVWMPSATALTSFLCYTVIAGERLTVAKAFTSIALFSYLQGPMVAFPGQVFAMLHAYVSMQRIEAFLKEEEVPDWAGSLTVTPSMHDSHHRGADLGFSEASFRWPTGSTGDDTPSRFQLGPLDSRFPIGQLSIVSGATGSGKSALLAALLGELQCLSGKVLVDKSFHQVAFCAQNPWLEHATIQDNILFGTPYNAERYQVVLDACALRPDLAIFAAGDMTEIGERGITLSGGQRARVALARAMYSQAGVILLDDPLAAVDMHTAQHLVNECLGGHLARGRTIILVTHHLKVCLPIAAFVLELDKGKIHHQGTISDLEAQGRLAKIIEAEEEPFGDSVEQVADNSKSDLAMTQVKKEDVTNGVLIEEETRAEGRVSPKTYATYFRAGGVGLWVLIVASQLLIRGLNILYQVFIARWGEAYEEKLNFKHQAFNMSWNPWHRLPLPTQDVWPWLVIFLVISAFGAFALVVHLALGYYISIKASRRLFDALLQRLTRAPARFFDVTPIGRILNRFTSDINTIDDTLQNSARNCLLGVLNFLMSFGVILFLVPSFAPLALLIAGLYIRIAPPYIRTARDLRRLESVSLSPAFAGFDELLRGIVHIRAFGMENRYQDRFYQRVDKFQSFDHVYWLVNNWLGWRYDCLGSVVVYAATFFALWSGIRDGSTAVVIVQAAIFADASRQLIKVAAQLELDFNSVERVTEYLEVPQEAPAIVESCRAPAYWPSTSGDIIVEDLVVKYAEHLPPVLHSLSFVVRPSEKIGIVGRTGSGKSTLAMSLLRMVEATEGTIWLDGLDISRIGLEELRSRITIVSQDVSIFSGTIRSNLDPLGTATQEECLQAVERCHLSSLIAHDATADASALLDMRIGQDTLSAGEKQLLALARAILRRTNVILMDEATSQVDEKLDDQIQRTIREELSGAIVITIAHRLKTVMDYDRILVLDQGKIVEFDTPSRLLAKKGGSFREMCRKSADWSYFMSVMGKTSERQTEGTGSTLVG</sequence>
<evidence type="ECO:0000256" key="9">
    <source>
        <dbReference type="SAM" id="Phobius"/>
    </source>
</evidence>
<keyword evidence="4" id="KW-0677">Repeat</keyword>
<evidence type="ECO:0000256" key="3">
    <source>
        <dbReference type="ARBA" id="ARBA00022692"/>
    </source>
</evidence>
<evidence type="ECO:0000256" key="7">
    <source>
        <dbReference type="ARBA" id="ARBA00022989"/>
    </source>
</evidence>
<dbReference type="InterPro" id="IPR027417">
    <property type="entry name" value="P-loop_NTPase"/>
</dbReference>
<dbReference type="CDD" id="cd18596">
    <property type="entry name" value="ABC_6TM_VMR1_D1_like"/>
    <property type="match status" value="1"/>
</dbReference>
<accession>A0A9P6ELC7</accession>
<dbReference type="FunFam" id="3.40.50.300:FF:001354">
    <property type="entry name" value="ATP-binding cassette (ABC) transporter, putative"/>
    <property type="match status" value="1"/>
</dbReference>
<dbReference type="InterPro" id="IPR003593">
    <property type="entry name" value="AAA+_ATPase"/>
</dbReference>
<feature type="transmembrane region" description="Helical" evidence="9">
    <location>
        <begin position="141"/>
        <end position="157"/>
    </location>
</feature>
<keyword evidence="5" id="KW-0547">Nucleotide-binding</keyword>
<dbReference type="PANTHER" id="PTHR24223:SF415">
    <property type="entry name" value="FI20190P1"/>
    <property type="match status" value="1"/>
</dbReference>
<dbReference type="CDD" id="cd03250">
    <property type="entry name" value="ABCC_MRP_domain1"/>
    <property type="match status" value="1"/>
</dbReference>
<evidence type="ECO:0000259" key="10">
    <source>
        <dbReference type="PROSITE" id="PS50893"/>
    </source>
</evidence>
<dbReference type="CDD" id="cd03244">
    <property type="entry name" value="ABCC_MRP_domain2"/>
    <property type="match status" value="1"/>
</dbReference>
<dbReference type="InterPro" id="IPR050173">
    <property type="entry name" value="ABC_transporter_C-like"/>
</dbReference>
<feature type="transmembrane region" description="Helical" evidence="9">
    <location>
        <begin position="971"/>
        <end position="999"/>
    </location>
</feature>
<dbReference type="Gene3D" id="3.40.50.300">
    <property type="entry name" value="P-loop containing nucleotide triphosphate hydrolases"/>
    <property type="match status" value="2"/>
</dbReference>
<dbReference type="OrthoDB" id="6500128at2759"/>
<comment type="caution">
    <text evidence="12">The sequence shown here is derived from an EMBL/GenBank/DDBJ whole genome shotgun (WGS) entry which is preliminary data.</text>
</comment>
<evidence type="ECO:0000313" key="12">
    <source>
        <dbReference type="EMBL" id="KAF9531878.1"/>
    </source>
</evidence>
<reference evidence="12" key="1">
    <citation type="submission" date="2020-11" db="EMBL/GenBank/DDBJ databases">
        <authorList>
            <consortium name="DOE Joint Genome Institute"/>
            <person name="Ahrendt S."/>
            <person name="Riley R."/>
            <person name="Andreopoulos W."/>
            <person name="Labutti K."/>
            <person name="Pangilinan J."/>
            <person name="Ruiz-Duenas F.J."/>
            <person name="Barrasa J.M."/>
            <person name="Sanchez-Garcia M."/>
            <person name="Camarero S."/>
            <person name="Miyauchi S."/>
            <person name="Serrano A."/>
            <person name="Linde D."/>
            <person name="Babiker R."/>
            <person name="Drula E."/>
            <person name="Ayuso-Fernandez I."/>
            <person name="Pacheco R."/>
            <person name="Padilla G."/>
            <person name="Ferreira P."/>
            <person name="Barriuso J."/>
            <person name="Kellner H."/>
            <person name="Castanera R."/>
            <person name="Alfaro M."/>
            <person name="Ramirez L."/>
            <person name="Pisabarro A.G."/>
            <person name="Kuo A."/>
            <person name="Tritt A."/>
            <person name="Lipzen A."/>
            <person name="He G."/>
            <person name="Yan M."/>
            <person name="Ng V."/>
            <person name="Cullen D."/>
            <person name="Martin F."/>
            <person name="Rosso M.-N."/>
            <person name="Henrissat B."/>
            <person name="Hibbett D."/>
            <person name="Martinez A.T."/>
            <person name="Grigoriev I.V."/>
        </authorList>
    </citation>
    <scope>NUCLEOTIDE SEQUENCE</scope>
    <source>
        <strain evidence="12">CBS 506.95</strain>
    </source>
</reference>
<feature type="transmembrane region" description="Helical" evidence="9">
    <location>
        <begin position="516"/>
        <end position="543"/>
    </location>
</feature>
<feature type="transmembrane region" description="Helical" evidence="9">
    <location>
        <begin position="114"/>
        <end position="134"/>
    </location>
</feature>
<feature type="transmembrane region" description="Helical" evidence="9">
    <location>
        <begin position="1057"/>
        <end position="1086"/>
    </location>
</feature>
<evidence type="ECO:0000256" key="4">
    <source>
        <dbReference type="ARBA" id="ARBA00022737"/>
    </source>
</evidence>
<protein>
    <submittedName>
        <fullName evidence="12">Pleiotropic drug resistance ABC transporter</fullName>
    </submittedName>
</protein>
<proteinExistence type="predicted"/>
<feature type="transmembrane region" description="Helical" evidence="9">
    <location>
        <begin position="563"/>
        <end position="582"/>
    </location>
</feature>
<feature type="domain" description="ABC transmembrane type-1" evidence="11">
    <location>
        <begin position="965"/>
        <end position="1179"/>
    </location>
</feature>
<comment type="subcellular location">
    <subcellularLocation>
        <location evidence="1">Membrane</location>
        <topology evidence="1">Multi-pass membrane protein</topology>
    </subcellularLocation>
</comment>
<evidence type="ECO:0000256" key="5">
    <source>
        <dbReference type="ARBA" id="ARBA00022741"/>
    </source>
</evidence>
<evidence type="ECO:0000256" key="2">
    <source>
        <dbReference type="ARBA" id="ARBA00022448"/>
    </source>
</evidence>
<feature type="transmembrane region" description="Helical" evidence="9">
    <location>
        <begin position="169"/>
        <end position="189"/>
    </location>
</feature>
<dbReference type="Pfam" id="PF00005">
    <property type="entry name" value="ABC_tran"/>
    <property type="match status" value="2"/>
</dbReference>
<evidence type="ECO:0000313" key="13">
    <source>
        <dbReference type="Proteomes" id="UP000807306"/>
    </source>
</evidence>
<keyword evidence="8 9" id="KW-0472">Membrane</keyword>
<dbReference type="InterPro" id="IPR036640">
    <property type="entry name" value="ABC1_TM_sf"/>
</dbReference>
<feature type="domain" description="ABC transporter" evidence="10">
    <location>
        <begin position="619"/>
        <end position="853"/>
    </location>
</feature>
<evidence type="ECO:0000259" key="11">
    <source>
        <dbReference type="PROSITE" id="PS50929"/>
    </source>
</evidence>
<dbReference type="Proteomes" id="UP000807306">
    <property type="component" value="Unassembled WGS sequence"/>
</dbReference>
<keyword evidence="6" id="KW-0067">ATP-binding</keyword>
<dbReference type="GO" id="GO:0140359">
    <property type="term" value="F:ABC-type transporter activity"/>
    <property type="evidence" value="ECO:0007669"/>
    <property type="project" value="InterPro"/>
</dbReference>
<feature type="domain" description="ABC transmembrane type-1" evidence="11">
    <location>
        <begin position="393"/>
        <end position="574"/>
    </location>
</feature>
<name>A0A9P6ELC7_9AGAR</name>
<gene>
    <name evidence="12" type="ORF">CPB83DRAFT_847963</name>
</gene>
<dbReference type="SUPFAM" id="SSF52540">
    <property type="entry name" value="P-loop containing nucleoside triphosphate hydrolases"/>
    <property type="match status" value="2"/>
</dbReference>
<keyword evidence="7 9" id="KW-1133">Transmembrane helix</keyword>
<dbReference type="PROSITE" id="PS00211">
    <property type="entry name" value="ABC_TRANSPORTER_1"/>
    <property type="match status" value="2"/>
</dbReference>
<feature type="transmembrane region" description="Helical" evidence="9">
    <location>
        <begin position="436"/>
        <end position="456"/>
    </location>
</feature>
<keyword evidence="13" id="KW-1185">Reference proteome</keyword>
<dbReference type="GO" id="GO:0016020">
    <property type="term" value="C:membrane"/>
    <property type="evidence" value="ECO:0007669"/>
    <property type="project" value="UniProtKB-SubCell"/>
</dbReference>
<dbReference type="GO" id="GO:0016887">
    <property type="term" value="F:ATP hydrolysis activity"/>
    <property type="evidence" value="ECO:0007669"/>
    <property type="project" value="InterPro"/>
</dbReference>
<dbReference type="InterPro" id="IPR017871">
    <property type="entry name" value="ABC_transporter-like_CS"/>
</dbReference>
<feature type="domain" description="ABC transporter" evidence="10">
    <location>
        <begin position="1251"/>
        <end position="1488"/>
    </location>
</feature>
<dbReference type="GO" id="GO:0005524">
    <property type="term" value="F:ATP binding"/>
    <property type="evidence" value="ECO:0007669"/>
    <property type="project" value="UniProtKB-KW"/>
</dbReference>
<evidence type="ECO:0000256" key="8">
    <source>
        <dbReference type="ARBA" id="ARBA00023136"/>
    </source>
</evidence>
<keyword evidence="3 9" id="KW-0812">Transmembrane</keyword>
<dbReference type="InterPro" id="IPR011527">
    <property type="entry name" value="ABC1_TM_dom"/>
</dbReference>
<dbReference type="EMBL" id="MU157833">
    <property type="protein sequence ID" value="KAF9531878.1"/>
    <property type="molecule type" value="Genomic_DNA"/>
</dbReference>
<keyword evidence="2" id="KW-0813">Transport</keyword>
<feature type="transmembrane region" description="Helical" evidence="9">
    <location>
        <begin position="906"/>
        <end position="925"/>
    </location>
</feature>
<dbReference type="InterPro" id="IPR003439">
    <property type="entry name" value="ABC_transporter-like_ATP-bd"/>
</dbReference>
<dbReference type="CDD" id="cd18604">
    <property type="entry name" value="ABC_6TM_VMR1_D2_like"/>
    <property type="match status" value="1"/>
</dbReference>